<gene>
    <name evidence="2" type="primary">C7orf57</name>
</gene>
<evidence type="ECO:0000256" key="1">
    <source>
        <dbReference type="SAM" id="MobiDB-lite"/>
    </source>
</evidence>
<organism evidence="2 3">
    <name type="scientific">Anser brachyrhynchus</name>
    <name type="common">Pink-footed goose</name>
    <dbReference type="NCBI Taxonomy" id="132585"/>
    <lineage>
        <taxon>Eukaryota</taxon>
        <taxon>Metazoa</taxon>
        <taxon>Chordata</taxon>
        <taxon>Craniata</taxon>
        <taxon>Vertebrata</taxon>
        <taxon>Euteleostomi</taxon>
        <taxon>Archelosauria</taxon>
        <taxon>Archosauria</taxon>
        <taxon>Dinosauria</taxon>
        <taxon>Saurischia</taxon>
        <taxon>Theropoda</taxon>
        <taxon>Coelurosauria</taxon>
        <taxon>Aves</taxon>
        <taxon>Neognathae</taxon>
        <taxon>Galloanserae</taxon>
        <taxon>Anseriformes</taxon>
        <taxon>Anatidae</taxon>
        <taxon>Anserinae</taxon>
        <taxon>Anser</taxon>
    </lineage>
</organism>
<feature type="region of interest" description="Disordered" evidence="1">
    <location>
        <begin position="177"/>
        <end position="198"/>
    </location>
</feature>
<sequence length="274" mass="30995">MLTVTFYDKIFFSITAECYYQMPMKRPEKPMNSDIPLPSTSQIPGLAKAPNEGTFGCRRKWIKDTDSAYVRLAKQGGRPDLLKHYAPVTSKSSPVAYAAPDWYSHCSNPPATHEPRNYVSTLPDFMIHKEFSADDHHSNNYETRRGPFDFDMKSVWQRDAADKENAEKKKVKLPAINTTCPSRTPNISTNKEFSGKNRLSFPPMPAQRKSEAVNFSKLISNGYGTDWYQQHTAWKKKIQETSENSEPSTDSEPSQSESAPASNELKPEVQGCNK</sequence>
<feature type="compositionally biased region" description="Polar residues" evidence="1">
    <location>
        <begin position="241"/>
        <end position="250"/>
    </location>
</feature>
<evidence type="ECO:0000313" key="3">
    <source>
        <dbReference type="Proteomes" id="UP000694426"/>
    </source>
</evidence>
<reference evidence="2" key="2">
    <citation type="submission" date="2025-09" db="UniProtKB">
        <authorList>
            <consortium name="Ensembl"/>
        </authorList>
    </citation>
    <scope>IDENTIFICATION</scope>
</reference>
<accession>A0A8B9CYD3</accession>
<dbReference type="Pfam" id="PF17662">
    <property type="entry name" value="DUF5524"/>
    <property type="match status" value="1"/>
</dbReference>
<keyword evidence="3" id="KW-1185">Reference proteome</keyword>
<feature type="compositionally biased region" description="Polar residues" evidence="1">
    <location>
        <begin position="177"/>
        <end position="192"/>
    </location>
</feature>
<dbReference type="Ensembl" id="ENSABRT00000035195.1">
    <property type="protein sequence ID" value="ENSABRP00000025110.1"/>
    <property type="gene ID" value="ENSABRG00000021062.1"/>
</dbReference>
<feature type="region of interest" description="Disordered" evidence="1">
    <location>
        <begin position="234"/>
        <end position="274"/>
    </location>
</feature>
<dbReference type="AlphaFoldDB" id="A0A8B9CYD3"/>
<dbReference type="InterPro" id="IPR040247">
    <property type="entry name" value="DUF5524"/>
</dbReference>
<name>A0A8B9CYD3_9AVES</name>
<dbReference type="GeneTree" id="ENSGT00390000014376"/>
<protein>
    <submittedName>
        <fullName evidence="2">Chromosome 7 open reading frame 57</fullName>
    </submittedName>
</protein>
<reference evidence="2" key="1">
    <citation type="submission" date="2025-08" db="UniProtKB">
        <authorList>
            <consortium name="Ensembl"/>
        </authorList>
    </citation>
    <scope>IDENTIFICATION</scope>
</reference>
<evidence type="ECO:0000313" key="2">
    <source>
        <dbReference type="Ensembl" id="ENSABRP00000025110.1"/>
    </source>
</evidence>
<dbReference type="PANTHER" id="PTHR31097:SF2">
    <property type="entry name" value="CHROMOSOME 7 OPEN READING FRAME 57"/>
    <property type="match status" value="1"/>
</dbReference>
<dbReference type="PANTHER" id="PTHR31097">
    <property type="entry name" value="SI:DKEY-276J7.1"/>
    <property type="match status" value="1"/>
</dbReference>
<proteinExistence type="predicted"/>
<dbReference type="Proteomes" id="UP000694426">
    <property type="component" value="Unplaced"/>
</dbReference>
<feature type="compositionally biased region" description="Low complexity" evidence="1">
    <location>
        <begin position="251"/>
        <end position="262"/>
    </location>
</feature>